<evidence type="ECO:0000256" key="9">
    <source>
        <dbReference type="RuleBase" id="RU368030"/>
    </source>
</evidence>
<evidence type="ECO:0000256" key="5">
    <source>
        <dbReference type="ARBA" id="ARBA00022519"/>
    </source>
</evidence>
<evidence type="ECO:0000256" key="2">
    <source>
        <dbReference type="ARBA" id="ARBA00008358"/>
    </source>
</evidence>
<keyword evidence="5 9" id="KW-0997">Cell inner membrane</keyword>
<dbReference type="Gene3D" id="3.30.1300.30">
    <property type="entry name" value="GSPII I/J protein-like"/>
    <property type="match status" value="1"/>
</dbReference>
<organism evidence="11">
    <name type="scientific">Candidatus Thiocaldithrix dubininis</name>
    <dbReference type="NCBI Taxonomy" id="3080823"/>
    <lineage>
        <taxon>Bacteria</taxon>
        <taxon>Pseudomonadati</taxon>
        <taxon>Pseudomonadota</taxon>
        <taxon>Gammaproteobacteria</taxon>
        <taxon>Thiotrichales</taxon>
        <taxon>Thiotrichaceae</taxon>
        <taxon>Candidatus Thiocaldithrix</taxon>
    </lineage>
</organism>
<accession>A0AA95KK59</accession>
<evidence type="ECO:0000256" key="3">
    <source>
        <dbReference type="ARBA" id="ARBA00022475"/>
    </source>
</evidence>
<proteinExistence type="inferred from homology"/>
<comment type="subunit">
    <text evidence="9">Type II secretion is composed of four main components: the outer membrane complex, the inner membrane complex, the cytoplasmic secretion ATPase and the periplasm-spanning pseudopilus.</text>
</comment>
<dbReference type="KEGG" id="tdu:QJT80_14250"/>
<evidence type="ECO:0000256" key="1">
    <source>
        <dbReference type="ARBA" id="ARBA00004377"/>
    </source>
</evidence>
<dbReference type="SUPFAM" id="SSF54523">
    <property type="entry name" value="Pili subunits"/>
    <property type="match status" value="1"/>
</dbReference>
<reference evidence="11" key="1">
    <citation type="journal article" date="2023" name="Int. J. Mol. Sci.">
        <title>Metagenomics Revealed a New Genus 'Candidatus Thiocaldithrix dubininis' gen. nov., sp. nov. and a New Species 'Candidatus Thiothrix putei' sp. nov. in the Family Thiotrichaceae, Some Members of Which Have Traits of Both Na+- and H+-Motive Energetics.</title>
        <authorList>
            <person name="Ravin N.V."/>
            <person name="Muntyan M.S."/>
            <person name="Smolyakov D.D."/>
            <person name="Rudenko T.S."/>
            <person name="Beletsky A.V."/>
            <person name="Mardanov A.V."/>
            <person name="Grabovich M.Y."/>
        </authorList>
    </citation>
    <scope>NUCLEOTIDE SEQUENCE</scope>
    <source>
        <strain evidence="11">GKL-01</strain>
    </source>
</reference>
<keyword evidence="3" id="KW-1003">Cell membrane</keyword>
<protein>
    <recommendedName>
        <fullName evidence="9">Type II secretion system protein I</fullName>
        <shortName evidence="9">T2SS minor pseudopilin I</shortName>
    </recommendedName>
</protein>
<reference evidence="11" key="2">
    <citation type="submission" date="2023-04" db="EMBL/GenBank/DDBJ databases">
        <authorList>
            <person name="Beletskiy A.V."/>
            <person name="Mardanov A.V."/>
            <person name="Ravin N.V."/>
        </authorList>
    </citation>
    <scope>NUCLEOTIDE SEQUENCE</scope>
    <source>
        <strain evidence="11">GKL-01</strain>
    </source>
</reference>
<dbReference type="GO" id="GO:0015627">
    <property type="term" value="C:type II protein secretion system complex"/>
    <property type="evidence" value="ECO:0007669"/>
    <property type="project" value="UniProtKB-UniRule"/>
</dbReference>
<keyword evidence="8 9" id="KW-0472">Membrane</keyword>
<dbReference type="InterPro" id="IPR045584">
    <property type="entry name" value="Pilin-like"/>
</dbReference>
<evidence type="ECO:0000256" key="7">
    <source>
        <dbReference type="ARBA" id="ARBA00022989"/>
    </source>
</evidence>
<dbReference type="EMBL" id="CP124755">
    <property type="protein sequence ID" value="WGZ90633.1"/>
    <property type="molecule type" value="Genomic_DNA"/>
</dbReference>
<comment type="subcellular location">
    <subcellularLocation>
        <location evidence="1 9">Cell inner membrane</location>
        <topology evidence="1 9">Single-pass membrane protein</topology>
    </subcellularLocation>
</comment>
<comment type="similarity">
    <text evidence="2 9">Belongs to the GSP I family.</text>
</comment>
<dbReference type="InterPro" id="IPR003413">
    <property type="entry name" value="T2SS_GspI_C"/>
</dbReference>
<feature type="domain" description="Type II secretion system protein GspI C-terminal" evidence="10">
    <location>
        <begin position="44"/>
        <end position="119"/>
    </location>
</feature>
<keyword evidence="6 9" id="KW-0812">Transmembrane</keyword>
<name>A0AA95KK59_9GAMM</name>
<dbReference type="PANTHER" id="PTHR38779">
    <property type="entry name" value="TYPE II SECRETION SYSTEM PROTEIN I-RELATED"/>
    <property type="match status" value="1"/>
</dbReference>
<comment type="function">
    <text evidence="9">Component of the type II secretion system required for the energy-dependent secretion of extracellular factors such as proteases and toxins from the periplasm.</text>
</comment>
<keyword evidence="4 9" id="KW-0488">Methylation</keyword>
<dbReference type="NCBIfam" id="TIGR01707">
    <property type="entry name" value="gspI"/>
    <property type="match status" value="1"/>
</dbReference>
<evidence type="ECO:0000259" key="10">
    <source>
        <dbReference type="Pfam" id="PF02501"/>
    </source>
</evidence>
<dbReference type="InterPro" id="IPR010052">
    <property type="entry name" value="T2SS_protein-GspI"/>
</dbReference>
<dbReference type="PANTHER" id="PTHR38779:SF2">
    <property type="entry name" value="TYPE II SECRETION SYSTEM PROTEIN I-RELATED"/>
    <property type="match status" value="1"/>
</dbReference>
<keyword evidence="7 9" id="KW-1133">Transmembrane helix</keyword>
<gene>
    <name evidence="11" type="primary">gspI</name>
    <name evidence="11" type="ORF">QJT80_14250</name>
</gene>
<dbReference type="GO" id="GO:0015628">
    <property type="term" value="P:protein secretion by the type II secretion system"/>
    <property type="evidence" value="ECO:0007669"/>
    <property type="project" value="UniProtKB-UniRule"/>
</dbReference>
<dbReference type="Proteomes" id="UP001300672">
    <property type="component" value="Chromosome"/>
</dbReference>
<feature type="transmembrane region" description="Helical" evidence="9">
    <location>
        <begin position="12"/>
        <end position="29"/>
    </location>
</feature>
<evidence type="ECO:0000313" key="11">
    <source>
        <dbReference type="EMBL" id="WGZ90633.1"/>
    </source>
</evidence>
<dbReference type="Pfam" id="PF02501">
    <property type="entry name" value="T2SSI"/>
    <property type="match status" value="1"/>
</dbReference>
<dbReference type="AlphaFoldDB" id="A0AA95KK59"/>
<dbReference type="NCBIfam" id="TIGR02532">
    <property type="entry name" value="IV_pilin_GFxxxE"/>
    <property type="match status" value="1"/>
</dbReference>
<comment type="PTM">
    <text evidence="9">Cleaved by prepilin peptidase.</text>
</comment>
<dbReference type="Pfam" id="PF07963">
    <property type="entry name" value="N_methyl"/>
    <property type="match status" value="1"/>
</dbReference>
<dbReference type="GO" id="GO:0005886">
    <property type="term" value="C:plasma membrane"/>
    <property type="evidence" value="ECO:0007669"/>
    <property type="project" value="UniProtKB-SubCell"/>
</dbReference>
<dbReference type="InterPro" id="IPR012902">
    <property type="entry name" value="N_methyl_site"/>
</dbReference>
<sequence>MQSHKQQGFNLVEILIALVLLAMVIAMSAETGIGNVTSYQQAQNAMYARWVAANQVVEVQLKTAWPDTGTTKGESIMGNVKWSWVQTVSNSNKDIRKLEVVVYDTVNKQQAIAVQTAYLSKPQL</sequence>
<evidence type="ECO:0000256" key="4">
    <source>
        <dbReference type="ARBA" id="ARBA00022481"/>
    </source>
</evidence>
<evidence type="ECO:0000256" key="8">
    <source>
        <dbReference type="ARBA" id="ARBA00023136"/>
    </source>
</evidence>
<evidence type="ECO:0000256" key="6">
    <source>
        <dbReference type="ARBA" id="ARBA00022692"/>
    </source>
</evidence>